<dbReference type="STRING" id="483216.BACEGG_01643"/>
<dbReference type="PROSITE" id="PS51257">
    <property type="entry name" value="PROKAR_LIPOPROTEIN"/>
    <property type="match status" value="1"/>
</dbReference>
<accession>A0A380YLK8</accession>
<evidence type="ECO:0000313" key="2">
    <source>
        <dbReference type="Proteomes" id="UP000254424"/>
    </source>
</evidence>
<dbReference type="EMBL" id="UFSX01000001">
    <property type="protein sequence ID" value="SUV28830.1"/>
    <property type="molecule type" value="Genomic_DNA"/>
</dbReference>
<evidence type="ECO:0008006" key="3">
    <source>
        <dbReference type="Google" id="ProtNLM"/>
    </source>
</evidence>
<dbReference type="Proteomes" id="UP000254424">
    <property type="component" value="Unassembled WGS sequence"/>
</dbReference>
<protein>
    <recommendedName>
        <fullName evidence="3">Fimbrillin family protein</fullName>
    </recommendedName>
</protein>
<sequence>MKKQFFYAAMALAVMSSCSKDNDPGIGNPEENNDKAVIALGLDVPTVTASTRGTGSVGDVAGDQNTWNSQKLYIYMVDRNTGLEAEEGAENAKTKILDNGVLEFRAPKADAKDKGAIRIYKTYTEDSDNGVIQYKYYPTNGQYTFYGYHIDDAKNANPSITATEKKVTGVTIDGTQDLLAAKTIDMAENDATAADPESFYKDIATSLGSEWTELMKYQFGARTARKGIVPVLKFEHQLARLKFFVRAGSESAAGYEWQTSQWVERKSSDAADKPLGMQVTKITLKDMANVVDMDLTVPSSTRNGTGVADFVVCSKDAAANHKLDPTKGLINSVVPKYPYGDANIPESDPDTKGTQVGEPVMFFPIDDPDNGNITLSIDLKQYVEDTKDEATGTITYKEVEKADNKLIIDQTKISGATKKFMPGASYNVYITIYGLEKIEVTAVLTAWENGGDIDADIEDGK</sequence>
<dbReference type="AlphaFoldDB" id="A0A380YLK8"/>
<organism evidence="1 2">
    <name type="scientific">Bacteroides eggerthii</name>
    <dbReference type="NCBI Taxonomy" id="28111"/>
    <lineage>
        <taxon>Bacteria</taxon>
        <taxon>Pseudomonadati</taxon>
        <taxon>Bacteroidota</taxon>
        <taxon>Bacteroidia</taxon>
        <taxon>Bacteroidales</taxon>
        <taxon>Bacteroidaceae</taxon>
        <taxon>Bacteroides</taxon>
    </lineage>
</organism>
<dbReference type="CDD" id="cd13120">
    <property type="entry name" value="BF2867_like_N"/>
    <property type="match status" value="1"/>
</dbReference>
<dbReference type="GeneID" id="93070723"/>
<gene>
    <name evidence="1" type="ORF">NCTC11155_00787</name>
</gene>
<reference evidence="1 2" key="1">
    <citation type="submission" date="2018-06" db="EMBL/GenBank/DDBJ databases">
        <authorList>
            <consortium name="Pathogen Informatics"/>
            <person name="Doyle S."/>
        </authorList>
    </citation>
    <scope>NUCLEOTIDE SEQUENCE [LARGE SCALE GENOMIC DNA]</scope>
    <source>
        <strain evidence="1 2">NCTC11155</strain>
    </source>
</reference>
<name>A0A380YLK8_9BACE</name>
<dbReference type="RefSeq" id="WP_239463446.1">
    <property type="nucleotide sequence ID" value="NZ_CABKNQ010000019.1"/>
</dbReference>
<evidence type="ECO:0000313" key="1">
    <source>
        <dbReference type="EMBL" id="SUV28830.1"/>
    </source>
</evidence>
<proteinExistence type="predicted"/>